<feature type="transmembrane region" description="Helical" evidence="6">
    <location>
        <begin position="181"/>
        <end position="203"/>
    </location>
</feature>
<dbReference type="InterPro" id="IPR001248">
    <property type="entry name" value="Pur-cyt_permease"/>
</dbReference>
<name>A0A2V5LCV9_9MICC</name>
<feature type="transmembrane region" description="Helical" evidence="6">
    <location>
        <begin position="481"/>
        <end position="498"/>
    </location>
</feature>
<proteinExistence type="inferred from homology"/>
<sequence>MDISDPAPPQQHHEGGLRHEHGDHILHYPPSGEVPGLPRISATLYNQDLAPTKREGRHWTSYSIFALWANDVHSLGNYGFILGLFALGLGSWQILLALAIGAVLLFFLLTYSGFMGHKTGVPFPVMSRIAFGIRGAQLPAAVRGAVAVIWFGIQTYLATLVLRVMLIAIDPSLGRFDHNSFLGLSTLGWATFIFLWIVQVVIVRFGMDMIRRYEVFAGPVVLVTLIALAVWMFLEAGMSISFSTDHPLTGGAMWRSIFGGAALWVTIYGTFVLNFCDFTRASKSRKSIVRGNIWGIPINTMLFGVIAVVMAGAQFKINGHIITSPSDIVEAVPNTVLVVLASLALLVLTIAVNMMANFVAPVYALNNLFPKHMNFARASVVSALIGLVILPWNLYNNPVVIVYFLGGLGALLGPLFGIIMVDYWILRKSRINVPALYTQQDSGPYFYQRGVNSKAIIAFIPAALIAIVFGLVPFFSAIADFSWFFGAGIGALVFYVISERNPHAEDVSGDPIAVASTH</sequence>
<evidence type="ECO:0000256" key="1">
    <source>
        <dbReference type="ARBA" id="ARBA00004141"/>
    </source>
</evidence>
<dbReference type="CDD" id="cd11555">
    <property type="entry name" value="SLC-NCS1sbd_u1"/>
    <property type="match status" value="1"/>
</dbReference>
<evidence type="ECO:0000256" key="4">
    <source>
        <dbReference type="ARBA" id="ARBA00022989"/>
    </source>
</evidence>
<comment type="caution">
    <text evidence="7">The sequence shown here is derived from an EMBL/GenBank/DDBJ whole genome shotgun (WGS) entry which is preliminary data.</text>
</comment>
<reference evidence="7 8" key="1">
    <citation type="submission" date="2018-05" db="EMBL/GenBank/DDBJ databases">
        <title>Genetic diversity of glacier-inhabiting Cryobacterium bacteria in China and description of Cryobacterium mengkeensis sp. nov. and Arthrobacter glacialis sp. nov.</title>
        <authorList>
            <person name="Liu Q."/>
            <person name="Xin Y.-H."/>
        </authorList>
    </citation>
    <scope>NUCLEOTIDE SEQUENCE [LARGE SCALE GENOMIC DNA]</scope>
    <source>
        <strain evidence="7 8">LI2</strain>
    </source>
</reference>
<dbReference type="EMBL" id="QJVD01000004">
    <property type="protein sequence ID" value="PYI68722.1"/>
    <property type="molecule type" value="Genomic_DNA"/>
</dbReference>
<evidence type="ECO:0000313" key="7">
    <source>
        <dbReference type="EMBL" id="PYI68722.1"/>
    </source>
</evidence>
<dbReference type="RefSeq" id="WP_110499973.1">
    <property type="nucleotide sequence ID" value="NZ_QJVD01000004.1"/>
</dbReference>
<accession>A0A2V5LCV9</accession>
<feature type="transmembrane region" description="Helical" evidence="6">
    <location>
        <begin position="144"/>
        <end position="169"/>
    </location>
</feature>
<evidence type="ECO:0000256" key="2">
    <source>
        <dbReference type="ARBA" id="ARBA00008974"/>
    </source>
</evidence>
<dbReference type="Proteomes" id="UP000247832">
    <property type="component" value="Unassembled WGS sequence"/>
</dbReference>
<dbReference type="GO" id="GO:0005886">
    <property type="term" value="C:plasma membrane"/>
    <property type="evidence" value="ECO:0007669"/>
    <property type="project" value="TreeGrafter"/>
</dbReference>
<protein>
    <submittedName>
        <fullName evidence="7">Nitrate reductase</fullName>
    </submittedName>
</protein>
<dbReference type="AlphaFoldDB" id="A0A2V5LCV9"/>
<feature type="transmembrane region" description="Helical" evidence="6">
    <location>
        <begin position="455"/>
        <end position="475"/>
    </location>
</feature>
<dbReference type="PANTHER" id="PTHR30618">
    <property type="entry name" value="NCS1 FAMILY PURINE/PYRIMIDINE TRANSPORTER"/>
    <property type="match status" value="1"/>
</dbReference>
<evidence type="ECO:0000256" key="3">
    <source>
        <dbReference type="ARBA" id="ARBA00022692"/>
    </source>
</evidence>
<dbReference type="InterPro" id="IPR045225">
    <property type="entry name" value="Uracil/uridine/allantoin_perm"/>
</dbReference>
<dbReference type="Gene3D" id="1.10.4160.10">
    <property type="entry name" value="Hydantoin permease"/>
    <property type="match status" value="1"/>
</dbReference>
<feature type="transmembrane region" description="Helical" evidence="6">
    <location>
        <begin position="335"/>
        <end position="363"/>
    </location>
</feature>
<dbReference type="OrthoDB" id="6083029at2"/>
<feature type="transmembrane region" description="Helical" evidence="6">
    <location>
        <begin position="215"/>
        <end position="234"/>
    </location>
</feature>
<feature type="transmembrane region" description="Helical" evidence="6">
    <location>
        <begin position="254"/>
        <end position="275"/>
    </location>
</feature>
<comment type="similarity">
    <text evidence="2">Belongs to the purine-cytosine permease (2.A.39) family.</text>
</comment>
<organism evidence="7 8">
    <name type="scientific">Arthrobacter livingstonensis</name>
    <dbReference type="NCBI Taxonomy" id="670078"/>
    <lineage>
        <taxon>Bacteria</taxon>
        <taxon>Bacillati</taxon>
        <taxon>Actinomycetota</taxon>
        <taxon>Actinomycetes</taxon>
        <taxon>Micrococcales</taxon>
        <taxon>Micrococcaceae</taxon>
        <taxon>Arthrobacter</taxon>
    </lineage>
</organism>
<evidence type="ECO:0000256" key="6">
    <source>
        <dbReference type="SAM" id="Phobius"/>
    </source>
</evidence>
<keyword evidence="5 6" id="KW-0472">Membrane</keyword>
<evidence type="ECO:0000256" key="5">
    <source>
        <dbReference type="ARBA" id="ARBA00023136"/>
    </source>
</evidence>
<keyword evidence="3 6" id="KW-0812">Transmembrane</keyword>
<comment type="subcellular location">
    <subcellularLocation>
        <location evidence="1">Membrane</location>
        <topology evidence="1">Multi-pass membrane protein</topology>
    </subcellularLocation>
</comment>
<feature type="transmembrane region" description="Helical" evidence="6">
    <location>
        <begin position="80"/>
        <end position="109"/>
    </location>
</feature>
<feature type="transmembrane region" description="Helical" evidence="6">
    <location>
        <begin position="375"/>
        <end position="395"/>
    </location>
</feature>
<dbReference type="GO" id="GO:0015205">
    <property type="term" value="F:nucleobase transmembrane transporter activity"/>
    <property type="evidence" value="ECO:0007669"/>
    <property type="project" value="TreeGrafter"/>
</dbReference>
<dbReference type="Pfam" id="PF02133">
    <property type="entry name" value="Transp_cyt_pur"/>
    <property type="match status" value="1"/>
</dbReference>
<keyword evidence="8" id="KW-1185">Reference proteome</keyword>
<dbReference type="PANTHER" id="PTHR30618:SF6">
    <property type="entry name" value="NCS1 FAMILY NUCLEOBASE:CATION SYMPORTER-1"/>
    <property type="match status" value="1"/>
</dbReference>
<feature type="transmembrane region" description="Helical" evidence="6">
    <location>
        <begin position="296"/>
        <end position="315"/>
    </location>
</feature>
<feature type="transmembrane region" description="Helical" evidence="6">
    <location>
        <begin position="401"/>
        <end position="426"/>
    </location>
</feature>
<evidence type="ECO:0000313" key="8">
    <source>
        <dbReference type="Proteomes" id="UP000247832"/>
    </source>
</evidence>
<gene>
    <name evidence="7" type="ORF">CVV68_05335</name>
</gene>
<keyword evidence="4 6" id="KW-1133">Transmembrane helix</keyword>